<keyword evidence="3" id="KW-1185">Reference proteome</keyword>
<comment type="caution">
    <text evidence="2">The sequence shown here is derived from an EMBL/GenBank/DDBJ whole genome shotgun (WGS) entry which is preliminary data.</text>
</comment>
<gene>
    <name evidence="2" type="ORF">B0H16DRAFT_1816029</name>
</gene>
<proteinExistence type="predicted"/>
<evidence type="ECO:0000313" key="3">
    <source>
        <dbReference type="Proteomes" id="UP001215598"/>
    </source>
</evidence>
<feature type="region of interest" description="Disordered" evidence="1">
    <location>
        <begin position="1"/>
        <end position="21"/>
    </location>
</feature>
<name>A0AAD7JAA0_9AGAR</name>
<sequence>MGKSPGCPANSTPLQAGRSRAVVNFSKPRGRKPAARLAANSLFPSTVKPNPRPAPGSIDDGAFQAEELSMYSGDLQRWAPLEYLMRVEEGTQWALLLNCSEIARREGWWFVVGYPQCITPNLIERLRWSISVDVEELRSRKLGYLADVLADRPNNQLKHLVCLHLRFGHWSVFHHDLTLDEPRTVRLNPLQENSEWNELEPGLRQVDIQDQAVLRTYLNHCRAAVGSEPWPAVKIEDIDTSYKEIFLSIQRSDSTTCGFWCILIVFSLLFQLDLEHPLIHSMDHMPADLKELLAPIYGAFGADPVGVPVELLQQLFFKLEPAFDFTSLQNLHFSERPAGHERLDPHRAMAGPALLAMGPRAPPIPSLALGPAVLDPGVSDLLVDNMKDATWLIGDRPQHRPSSSNIRDLVGGGKLHNVVMDAFLDLFVQDLHAEGWVGPSFLITDSIVGNELQTLSKNPAGMPPKRTGKTGKDRQYWFQQDIFLLDALLIPWFWTKHWMLTCEDERNMIETMSPRLPSTNVLKLSTIRQWKLARQRRLETPEVVVLVRFEGTYLRNIFTAPNISVPHSKWSEYMGVQATLDHLTPLEWPRLLATLFEAFYPSPLFPYQQRLADYLRPLVPVIAAIYLQSEGRTIHNVFESIDARFWGSPNDERVDFYRQILGAAPDDEPLLPPRKALARLKGPVADIRSWVKGAACTMLATAATSLFLDTELDGTALELLKRGESTVRCCQFKGCGWLMDVHFHNPPHRGVPSNHCKWSHQYASM</sequence>
<accession>A0AAD7JAA0</accession>
<organism evidence="2 3">
    <name type="scientific">Mycena metata</name>
    <dbReference type="NCBI Taxonomy" id="1033252"/>
    <lineage>
        <taxon>Eukaryota</taxon>
        <taxon>Fungi</taxon>
        <taxon>Dikarya</taxon>
        <taxon>Basidiomycota</taxon>
        <taxon>Agaricomycotina</taxon>
        <taxon>Agaricomycetes</taxon>
        <taxon>Agaricomycetidae</taxon>
        <taxon>Agaricales</taxon>
        <taxon>Marasmiineae</taxon>
        <taxon>Mycenaceae</taxon>
        <taxon>Mycena</taxon>
    </lineage>
</organism>
<evidence type="ECO:0000313" key="2">
    <source>
        <dbReference type="EMBL" id="KAJ7759511.1"/>
    </source>
</evidence>
<evidence type="ECO:0000256" key="1">
    <source>
        <dbReference type="SAM" id="MobiDB-lite"/>
    </source>
</evidence>
<reference evidence="2" key="1">
    <citation type="submission" date="2023-03" db="EMBL/GenBank/DDBJ databases">
        <title>Massive genome expansion in bonnet fungi (Mycena s.s.) driven by repeated elements and novel gene families across ecological guilds.</title>
        <authorList>
            <consortium name="Lawrence Berkeley National Laboratory"/>
            <person name="Harder C.B."/>
            <person name="Miyauchi S."/>
            <person name="Viragh M."/>
            <person name="Kuo A."/>
            <person name="Thoen E."/>
            <person name="Andreopoulos B."/>
            <person name="Lu D."/>
            <person name="Skrede I."/>
            <person name="Drula E."/>
            <person name="Henrissat B."/>
            <person name="Morin E."/>
            <person name="Kohler A."/>
            <person name="Barry K."/>
            <person name="LaButti K."/>
            <person name="Morin E."/>
            <person name="Salamov A."/>
            <person name="Lipzen A."/>
            <person name="Mereny Z."/>
            <person name="Hegedus B."/>
            <person name="Baldrian P."/>
            <person name="Stursova M."/>
            <person name="Weitz H."/>
            <person name="Taylor A."/>
            <person name="Grigoriev I.V."/>
            <person name="Nagy L.G."/>
            <person name="Martin F."/>
            <person name="Kauserud H."/>
        </authorList>
    </citation>
    <scope>NUCLEOTIDE SEQUENCE</scope>
    <source>
        <strain evidence="2">CBHHK182m</strain>
    </source>
</reference>
<protein>
    <recommendedName>
        <fullName evidence="4">Ubiquitin-like protease family profile domain-containing protein</fullName>
    </recommendedName>
</protein>
<dbReference type="EMBL" id="JARKIB010000039">
    <property type="protein sequence ID" value="KAJ7759511.1"/>
    <property type="molecule type" value="Genomic_DNA"/>
</dbReference>
<dbReference type="AlphaFoldDB" id="A0AAD7JAA0"/>
<dbReference type="Proteomes" id="UP001215598">
    <property type="component" value="Unassembled WGS sequence"/>
</dbReference>
<evidence type="ECO:0008006" key="4">
    <source>
        <dbReference type="Google" id="ProtNLM"/>
    </source>
</evidence>